<evidence type="ECO:0000313" key="3">
    <source>
        <dbReference type="Proteomes" id="UP001243846"/>
    </source>
</evidence>
<dbReference type="Pfam" id="PF13302">
    <property type="entry name" value="Acetyltransf_3"/>
    <property type="match status" value="1"/>
</dbReference>
<reference evidence="3" key="1">
    <citation type="journal article" date="2019" name="Int. J. Syst. Evol. Microbiol.">
        <title>The Global Catalogue of Microorganisms (GCM) 10K type strain sequencing project: providing services to taxonomists for standard genome sequencing and annotation.</title>
        <authorList>
            <consortium name="The Broad Institute Genomics Platform"/>
            <consortium name="The Broad Institute Genome Sequencing Center for Infectious Disease"/>
            <person name="Wu L."/>
            <person name="Ma J."/>
        </authorList>
    </citation>
    <scope>NUCLEOTIDE SEQUENCE [LARGE SCALE GENOMIC DNA]</scope>
    <source>
        <strain evidence="3">CECT 8482</strain>
    </source>
</reference>
<comment type="caution">
    <text evidence="2">The sequence shown here is derived from an EMBL/GenBank/DDBJ whole genome shotgun (WGS) entry which is preliminary data.</text>
</comment>
<feature type="domain" description="N-acetyltransferase" evidence="1">
    <location>
        <begin position="8"/>
        <end position="132"/>
    </location>
</feature>
<organism evidence="2 3">
    <name type="scientific">Paracoccus cavernae</name>
    <dbReference type="NCBI Taxonomy" id="1571207"/>
    <lineage>
        <taxon>Bacteria</taxon>
        <taxon>Pseudomonadati</taxon>
        <taxon>Pseudomonadota</taxon>
        <taxon>Alphaproteobacteria</taxon>
        <taxon>Rhodobacterales</taxon>
        <taxon>Paracoccaceae</taxon>
        <taxon>Paracoccus</taxon>
    </lineage>
</organism>
<dbReference type="Gene3D" id="3.40.630.30">
    <property type="match status" value="1"/>
</dbReference>
<proteinExistence type="predicted"/>
<dbReference type="Proteomes" id="UP001243846">
    <property type="component" value="Unassembled WGS sequence"/>
</dbReference>
<dbReference type="InterPro" id="IPR016181">
    <property type="entry name" value="Acyl_CoA_acyltransferase"/>
</dbReference>
<accession>A0ABT8D4T7</accession>
<gene>
    <name evidence="2" type="ORF">QWZ10_08100</name>
</gene>
<evidence type="ECO:0000313" key="2">
    <source>
        <dbReference type="EMBL" id="MDN3711798.1"/>
    </source>
</evidence>
<keyword evidence="3" id="KW-1185">Reference proteome</keyword>
<dbReference type="InterPro" id="IPR000182">
    <property type="entry name" value="GNAT_dom"/>
</dbReference>
<name>A0ABT8D4T7_9RHOB</name>
<protein>
    <submittedName>
        <fullName evidence="2">GNAT family N-acetyltransferase</fullName>
    </submittedName>
</protein>
<dbReference type="EMBL" id="JAUFRC010000001">
    <property type="protein sequence ID" value="MDN3711798.1"/>
    <property type="molecule type" value="Genomic_DNA"/>
</dbReference>
<dbReference type="SUPFAM" id="SSF55729">
    <property type="entry name" value="Acyl-CoA N-acyltransferases (Nat)"/>
    <property type="match status" value="1"/>
</dbReference>
<sequence length="145" mass="16483">MNMPFVSLRPEITRAHALTLMDWFEDERVTRFLTDSQSTSRFIAQAVERTHMPILTHLFNQGSRFFMVYDRNDTPVGFVRLLMAGTECEIVLTIGDHEKWGRRLGTSTILEGLKIAFLEMKAERVIAKIHPKTPDPCAGSCAADL</sequence>
<evidence type="ECO:0000259" key="1">
    <source>
        <dbReference type="Pfam" id="PF13302"/>
    </source>
</evidence>